<name>A0A6G1Q6U6_CHAAH</name>
<dbReference type="Proteomes" id="UP000503349">
    <property type="component" value="Chromosome 13"/>
</dbReference>
<dbReference type="PRINTS" id="PR00356">
    <property type="entry name" value="ANTIFREEZEII"/>
</dbReference>
<evidence type="ECO:0000259" key="3">
    <source>
        <dbReference type="PROSITE" id="PS50041"/>
    </source>
</evidence>
<dbReference type="OrthoDB" id="441660at2759"/>
<organism evidence="4 5">
    <name type="scientific">Channa argus</name>
    <name type="common">Northern snakehead</name>
    <name type="synonym">Ophicephalus argus</name>
    <dbReference type="NCBI Taxonomy" id="215402"/>
    <lineage>
        <taxon>Eukaryota</taxon>
        <taxon>Metazoa</taxon>
        <taxon>Chordata</taxon>
        <taxon>Craniata</taxon>
        <taxon>Vertebrata</taxon>
        <taxon>Euteleostomi</taxon>
        <taxon>Actinopterygii</taxon>
        <taxon>Neopterygii</taxon>
        <taxon>Teleostei</taxon>
        <taxon>Neoteleostei</taxon>
        <taxon>Acanthomorphata</taxon>
        <taxon>Anabantaria</taxon>
        <taxon>Anabantiformes</taxon>
        <taxon>Channoidei</taxon>
        <taxon>Channidae</taxon>
        <taxon>Channa</taxon>
    </lineage>
</organism>
<reference evidence="4 5" key="1">
    <citation type="submission" date="2019-02" db="EMBL/GenBank/DDBJ databases">
        <title>Opniocepnalus argus genome.</title>
        <authorList>
            <person name="Zhou C."/>
            <person name="Xiao S."/>
        </authorList>
    </citation>
    <scope>NUCLEOTIDE SEQUENCE [LARGE SCALE GENOMIC DNA]</scope>
    <source>
        <strain evidence="4">OARG1902GOOAL</strain>
        <tissue evidence="4">Muscle</tissue>
    </source>
</reference>
<proteinExistence type="predicted"/>
<feature type="signal peptide" evidence="2">
    <location>
        <begin position="1"/>
        <end position="17"/>
    </location>
</feature>
<dbReference type="InterPro" id="IPR016186">
    <property type="entry name" value="C-type_lectin-like/link_sf"/>
</dbReference>
<dbReference type="InterPro" id="IPR001304">
    <property type="entry name" value="C-type_lectin-like"/>
</dbReference>
<gene>
    <name evidence="4" type="ORF">EXN66_Car013805</name>
</gene>
<dbReference type="InterPro" id="IPR002353">
    <property type="entry name" value="AntifreezeII"/>
</dbReference>
<feature type="chain" id="PRO_5026149435" evidence="2">
    <location>
        <begin position="18"/>
        <end position="189"/>
    </location>
</feature>
<dbReference type="SMART" id="SM00034">
    <property type="entry name" value="CLECT"/>
    <property type="match status" value="1"/>
</dbReference>
<dbReference type="InterPro" id="IPR016187">
    <property type="entry name" value="CTDL_fold"/>
</dbReference>
<dbReference type="PANTHER" id="PTHR22803">
    <property type="entry name" value="MANNOSE, PHOSPHOLIPASE, LECTIN RECEPTOR RELATED"/>
    <property type="match status" value="1"/>
</dbReference>
<reference evidence="5" key="2">
    <citation type="submission" date="2019-02" db="EMBL/GenBank/DDBJ databases">
        <title>Opniocepnalus argus Var Kimnra genome.</title>
        <authorList>
            <person name="Zhou C."/>
            <person name="Xiao S."/>
        </authorList>
    </citation>
    <scope>NUCLEOTIDE SEQUENCE [LARGE SCALE GENOMIC DNA]</scope>
</reference>
<protein>
    <submittedName>
        <fullName evidence="4">Ladderlectin</fullName>
    </submittedName>
</protein>
<dbReference type="CDD" id="cd00037">
    <property type="entry name" value="CLECT"/>
    <property type="match status" value="1"/>
</dbReference>
<feature type="domain" description="C-type lectin" evidence="3">
    <location>
        <begin position="63"/>
        <end position="181"/>
    </location>
</feature>
<keyword evidence="5" id="KW-1185">Reference proteome</keyword>
<evidence type="ECO:0000313" key="4">
    <source>
        <dbReference type="EMBL" id="KAF3698124.1"/>
    </source>
</evidence>
<dbReference type="InterPro" id="IPR018378">
    <property type="entry name" value="C-type_lectin_CS"/>
</dbReference>
<dbReference type="InterPro" id="IPR050111">
    <property type="entry name" value="C-type_lectin/snaclec_domain"/>
</dbReference>
<dbReference type="PROSITE" id="PS00615">
    <property type="entry name" value="C_TYPE_LECTIN_1"/>
    <property type="match status" value="1"/>
</dbReference>
<evidence type="ECO:0000313" key="5">
    <source>
        <dbReference type="Proteomes" id="UP000503349"/>
    </source>
</evidence>
<keyword evidence="2" id="KW-0732">Signal</keyword>
<sequence>MKIVILCVLGCVMMVLAGVSCIWLRLTNGCSYWPAPADALVKSTETVKPELVNRSCSKGWFKINNSCFLYVPKPRSWAEAERNCLTMGAHLASVHNINEYHEIQKKIAAITHDYKETWIGGSNAQQVDVWLWSDGTIFHFSNWCPTDPNIGGPQRCLQMNHGAQKCWNDVECDVLLPSVCTKKTQLIQR</sequence>
<evidence type="ECO:0000256" key="1">
    <source>
        <dbReference type="ARBA" id="ARBA00023157"/>
    </source>
</evidence>
<dbReference type="EMBL" id="CM015724">
    <property type="protein sequence ID" value="KAF3698124.1"/>
    <property type="molecule type" value="Genomic_DNA"/>
</dbReference>
<accession>A0A6G1Q6U6</accession>
<dbReference type="PROSITE" id="PS50041">
    <property type="entry name" value="C_TYPE_LECTIN_2"/>
    <property type="match status" value="1"/>
</dbReference>
<keyword evidence="1" id="KW-1015">Disulfide bond</keyword>
<dbReference type="PROSITE" id="PS51257">
    <property type="entry name" value="PROKAR_LIPOPROTEIN"/>
    <property type="match status" value="1"/>
</dbReference>
<dbReference type="Gene3D" id="3.10.100.10">
    <property type="entry name" value="Mannose-Binding Protein A, subunit A"/>
    <property type="match status" value="1"/>
</dbReference>
<dbReference type="AlphaFoldDB" id="A0A6G1Q6U6"/>
<evidence type="ECO:0000256" key="2">
    <source>
        <dbReference type="SAM" id="SignalP"/>
    </source>
</evidence>
<dbReference type="SUPFAM" id="SSF56436">
    <property type="entry name" value="C-type lectin-like"/>
    <property type="match status" value="1"/>
</dbReference>
<dbReference type="Pfam" id="PF00059">
    <property type="entry name" value="Lectin_C"/>
    <property type="match status" value="1"/>
</dbReference>